<feature type="domain" description="Chitin-binding type-2" evidence="7">
    <location>
        <begin position="829"/>
        <end position="888"/>
    </location>
</feature>
<organism evidence="9 10">
    <name type="scientific">Limulus polyphemus</name>
    <name type="common">Atlantic horseshoe crab</name>
    <dbReference type="NCBI Taxonomy" id="6850"/>
    <lineage>
        <taxon>Eukaryota</taxon>
        <taxon>Metazoa</taxon>
        <taxon>Ecdysozoa</taxon>
        <taxon>Arthropoda</taxon>
        <taxon>Chelicerata</taxon>
        <taxon>Merostomata</taxon>
        <taxon>Xiphosura</taxon>
        <taxon>Limulidae</taxon>
        <taxon>Limulus</taxon>
    </lineage>
</organism>
<dbReference type="InterPro" id="IPR001223">
    <property type="entry name" value="Glyco_hydro18_cat"/>
</dbReference>
<dbReference type="Pfam" id="PF00704">
    <property type="entry name" value="Glyco_hydro_18"/>
    <property type="match status" value="2"/>
</dbReference>
<accession>A0ABM1SLX2</accession>
<evidence type="ECO:0000256" key="3">
    <source>
        <dbReference type="ARBA" id="ARBA00022801"/>
    </source>
</evidence>
<evidence type="ECO:0000313" key="10">
    <source>
        <dbReference type="RefSeq" id="XP_022244628.1"/>
    </source>
</evidence>
<evidence type="ECO:0000256" key="2">
    <source>
        <dbReference type="ARBA" id="ARBA00022669"/>
    </source>
</evidence>
<evidence type="ECO:0000256" key="5">
    <source>
        <dbReference type="ARBA" id="ARBA00023295"/>
    </source>
</evidence>
<evidence type="ECO:0000256" key="1">
    <source>
        <dbReference type="ARBA" id="ARBA00009121"/>
    </source>
</evidence>
<dbReference type="PANTHER" id="PTHR11177:SF317">
    <property type="entry name" value="CHITINASE 12-RELATED"/>
    <property type="match status" value="1"/>
</dbReference>
<dbReference type="SMART" id="SM00636">
    <property type="entry name" value="Glyco_18"/>
    <property type="match status" value="2"/>
</dbReference>
<keyword evidence="9" id="KW-1185">Reference proteome</keyword>
<dbReference type="PROSITE" id="PS50940">
    <property type="entry name" value="CHIT_BIND_II"/>
    <property type="match status" value="1"/>
</dbReference>
<dbReference type="SUPFAM" id="SSF54556">
    <property type="entry name" value="Chitinase insertion domain"/>
    <property type="match status" value="2"/>
</dbReference>
<feature type="domain" description="GH18" evidence="8">
    <location>
        <begin position="445"/>
        <end position="814"/>
    </location>
</feature>
<evidence type="ECO:0000259" key="8">
    <source>
        <dbReference type="PROSITE" id="PS51910"/>
    </source>
</evidence>
<name>A0ABM1SLX2_LIMPO</name>
<dbReference type="Proteomes" id="UP000694941">
    <property type="component" value="Unplaced"/>
</dbReference>
<dbReference type="InterPro" id="IPR001579">
    <property type="entry name" value="Glyco_hydro_18_chit_AS"/>
</dbReference>
<dbReference type="InterPro" id="IPR011583">
    <property type="entry name" value="Chitinase_II/V-like_cat"/>
</dbReference>
<gene>
    <name evidence="10" type="primary">LOC106461845</name>
</gene>
<protein>
    <submittedName>
        <fullName evidence="10">Probable chitinase 10</fullName>
    </submittedName>
</protein>
<comment type="similarity">
    <text evidence="1">Belongs to the glycosyl hydrolase 18 family. Chitinase class II subfamily.</text>
</comment>
<keyword evidence="4" id="KW-1015">Disulfide bond</keyword>
<dbReference type="SMART" id="SM00494">
    <property type="entry name" value="ChtBD2"/>
    <property type="match status" value="1"/>
</dbReference>
<reference evidence="10" key="1">
    <citation type="submission" date="2025-08" db="UniProtKB">
        <authorList>
            <consortium name="RefSeq"/>
        </authorList>
    </citation>
    <scope>IDENTIFICATION</scope>
    <source>
        <tissue evidence="10">Muscle</tissue>
    </source>
</reference>
<evidence type="ECO:0000313" key="9">
    <source>
        <dbReference type="Proteomes" id="UP000694941"/>
    </source>
</evidence>
<dbReference type="GeneID" id="106461845"/>
<dbReference type="PROSITE" id="PS01095">
    <property type="entry name" value="GH18_1"/>
    <property type="match status" value="1"/>
</dbReference>
<keyword evidence="5 6" id="KW-0326">Glycosidase</keyword>
<dbReference type="SUPFAM" id="SSF51445">
    <property type="entry name" value="(Trans)glycosidases"/>
    <property type="match status" value="2"/>
</dbReference>
<evidence type="ECO:0000256" key="6">
    <source>
        <dbReference type="RuleBase" id="RU000489"/>
    </source>
</evidence>
<dbReference type="PANTHER" id="PTHR11177">
    <property type="entry name" value="CHITINASE"/>
    <property type="match status" value="1"/>
</dbReference>
<dbReference type="CDD" id="cd02872">
    <property type="entry name" value="GH18_chitolectin_chitotriosidase"/>
    <property type="match status" value="2"/>
</dbReference>
<dbReference type="Gene3D" id="2.170.140.10">
    <property type="entry name" value="Chitin binding domain"/>
    <property type="match status" value="1"/>
</dbReference>
<sequence length="890" mass="101248">MPNQIFTHEFEIIEAVCGTVKDSKKIVCYYTNWSQYRPSIGKFTPDDINPFLCTHIIFAFGWMKDNQLTAHDSSDESRDGKKGLYERVTDLKEVNPALKVLLAVGGWSFGTQKFKAVSSNSFNRKRFIFSALKYLRQRNFDGLELDWEFPNNNVDKLNFLDLLKELRETFEAEATERNLPKLLLTAAVSPVVATINSSYDVPTMIKYLDFVNIMTYDFHGKWETQTGHHSPLYPQNDEAEWSKQLCVDFSAKVWEHYGAPKDKIVVGMVTYGRSFTLADQNNNGLNAPTVGGGSPGEYTKEEGFLAYYEVCQMLQNGATYIWDEEMNVPYAFLGDQWVGFDDERSLRLKMMWLKENNYAGAMIWAIDLDDFKGSCSSSPFPLTSIIAEELLNKPTKSYFYNFEQVLPSASETTLSDEKAAVTNKTVSQIFAFMEEEEPKDLESNARIICAFTNWSTERQGIAKFTPNLIDPNLCTHIIYAFAGIKDFQLTPFYETDITHSSEIELYDQVLALKEKNEKLRVLLSVGGWIIGPEPFREVTKNLYSKSRFIYSTIEFLRLYGFDGLNVDWEFPRGLLEKTSFTELIKDLKEAFEGEAKASKKPRLLLSASVPGNFEAITAGYDVEELDKYLDIFNVMTYDFHGAWEHEVGHNSPLYSLKGRSKYSSKLTVDYGATEWVKKGASKEKVIIGIPAYGRSYTLQKESLTDIGAPVVGAGKQGNYTRESGFMAFYEVCDFIKSGATLIWDNEQMVPYAYKGNQWVGFDDIRSVKTKIQWLKQAGFGGVMIWSLDLDDFLGSCMGHSYPLLKTVKNELRGYMVANVEVLDSGIYNPIACDEEDGIISYHQDKEDCSRFHVCHNQQRHHMSCPANLVFNPDVNLCDWPGNVESCLLKT</sequence>
<dbReference type="SUPFAM" id="SSF57625">
    <property type="entry name" value="Invertebrate chitin-binding proteins"/>
    <property type="match status" value="1"/>
</dbReference>
<keyword evidence="3 6" id="KW-0378">Hydrolase</keyword>
<dbReference type="Gene3D" id="3.10.50.10">
    <property type="match status" value="2"/>
</dbReference>
<evidence type="ECO:0000259" key="7">
    <source>
        <dbReference type="PROSITE" id="PS50940"/>
    </source>
</evidence>
<evidence type="ECO:0000256" key="4">
    <source>
        <dbReference type="ARBA" id="ARBA00023157"/>
    </source>
</evidence>
<keyword evidence="2" id="KW-0147">Chitin-binding</keyword>
<dbReference type="Pfam" id="PF01607">
    <property type="entry name" value="CBM_14"/>
    <property type="match status" value="1"/>
</dbReference>
<dbReference type="Gene3D" id="3.20.20.80">
    <property type="entry name" value="Glycosidases"/>
    <property type="match status" value="2"/>
</dbReference>
<dbReference type="InterPro" id="IPR017853">
    <property type="entry name" value="GH"/>
</dbReference>
<dbReference type="RefSeq" id="XP_022244628.1">
    <property type="nucleotide sequence ID" value="XM_022388920.1"/>
</dbReference>
<dbReference type="InterPro" id="IPR029070">
    <property type="entry name" value="Chitinase_insertion_sf"/>
</dbReference>
<dbReference type="InterPro" id="IPR002557">
    <property type="entry name" value="Chitin-bd_dom"/>
</dbReference>
<dbReference type="InterPro" id="IPR050314">
    <property type="entry name" value="Glycosyl_Hydrlase_18"/>
</dbReference>
<dbReference type="PROSITE" id="PS51910">
    <property type="entry name" value="GH18_2"/>
    <property type="match status" value="2"/>
</dbReference>
<dbReference type="InterPro" id="IPR036508">
    <property type="entry name" value="Chitin-bd_dom_sf"/>
</dbReference>
<proteinExistence type="inferred from homology"/>
<feature type="domain" description="GH18" evidence="8">
    <location>
        <begin position="24"/>
        <end position="393"/>
    </location>
</feature>